<dbReference type="Gene3D" id="3.10.450.350">
    <property type="match status" value="1"/>
</dbReference>
<evidence type="ECO:0000256" key="1">
    <source>
        <dbReference type="ARBA" id="ARBA00023049"/>
    </source>
</evidence>
<keyword evidence="4" id="KW-1185">Reference proteome</keyword>
<feature type="domain" description="Csd3-like second N-terminal" evidence="2">
    <location>
        <begin position="2"/>
        <end position="86"/>
    </location>
</feature>
<dbReference type="GO" id="GO:0008237">
    <property type="term" value="F:metallopeptidase activity"/>
    <property type="evidence" value="ECO:0007669"/>
    <property type="project" value="UniProtKB-KW"/>
</dbReference>
<dbReference type="EMBL" id="LUTY01002756">
    <property type="protein sequence ID" value="OAD19549.1"/>
    <property type="molecule type" value="Genomic_DNA"/>
</dbReference>
<organism evidence="3 4">
    <name type="scientific">Candidatus Thiomargarita nelsonii</name>
    <dbReference type="NCBI Taxonomy" id="1003181"/>
    <lineage>
        <taxon>Bacteria</taxon>
        <taxon>Pseudomonadati</taxon>
        <taxon>Pseudomonadota</taxon>
        <taxon>Gammaproteobacteria</taxon>
        <taxon>Thiotrichales</taxon>
        <taxon>Thiotrichaceae</taxon>
        <taxon>Thiomargarita</taxon>
    </lineage>
</organism>
<dbReference type="AlphaFoldDB" id="A0A0A6RKR1"/>
<gene>
    <name evidence="3" type="ORF">THIOM_004809</name>
</gene>
<dbReference type="SUPFAM" id="SSF51261">
    <property type="entry name" value="Duplicated hybrid motif"/>
    <property type="match status" value="1"/>
</dbReference>
<accession>A0A0A6RKR1</accession>
<dbReference type="Proteomes" id="UP000076962">
    <property type="component" value="Unassembled WGS sequence"/>
</dbReference>
<dbReference type="Pfam" id="PF19425">
    <property type="entry name" value="Csd3_N2"/>
    <property type="match status" value="1"/>
</dbReference>
<keyword evidence="1" id="KW-0482">Metalloprotease</keyword>
<evidence type="ECO:0000259" key="2">
    <source>
        <dbReference type="Pfam" id="PF19425"/>
    </source>
</evidence>
<dbReference type="InterPro" id="IPR011055">
    <property type="entry name" value="Dup_hybrid_motif"/>
</dbReference>
<evidence type="ECO:0000313" key="4">
    <source>
        <dbReference type="Proteomes" id="UP000076962"/>
    </source>
</evidence>
<protein>
    <submittedName>
        <fullName evidence="3">M24/M37 family peptidase</fullName>
    </submittedName>
</protein>
<name>A0A0A6RKR1_9GAMM</name>
<evidence type="ECO:0000313" key="3">
    <source>
        <dbReference type="EMBL" id="OAD19549.1"/>
    </source>
</evidence>
<keyword evidence="1" id="KW-0645">Protease</keyword>
<reference evidence="3 4" key="1">
    <citation type="submission" date="2016-05" db="EMBL/GenBank/DDBJ databases">
        <title>Single-cell genome of chain-forming Candidatus Thiomargarita nelsonii and comparison to other large sulfur-oxidizing bacteria.</title>
        <authorList>
            <person name="Winkel M."/>
            <person name="Salman V."/>
            <person name="Woyke T."/>
            <person name="Schulz-Vogt H."/>
            <person name="Richter M."/>
            <person name="Flood B."/>
            <person name="Bailey J."/>
            <person name="Amann R."/>
            <person name="Mussmann M."/>
        </authorList>
    </citation>
    <scope>NUCLEOTIDE SEQUENCE [LARGE SCALE GENOMIC DNA]</scope>
    <source>
        <strain evidence="3 4">THI036</strain>
    </source>
</reference>
<comment type="caution">
    <text evidence="3">The sequence shown here is derived from an EMBL/GenBank/DDBJ whole genome shotgun (WGS) entry which is preliminary data.</text>
</comment>
<keyword evidence="1" id="KW-0378">Hydrolase</keyword>
<dbReference type="InterPro" id="IPR045834">
    <property type="entry name" value="Csd3_N2"/>
</dbReference>
<proteinExistence type="predicted"/>
<sequence>DNVAIRCQVNTSISALVQKGDLSERLVEQLVNIFQWDIDFERDVRAGDQLTIIYDSHQKNRKDGKILAAEFINQGNVYRAIRYTDTAGLVYQSFSGVT</sequence>
<feature type="non-terminal residue" evidence="3">
    <location>
        <position position="1"/>
    </location>
</feature>
<dbReference type="GO" id="GO:0006508">
    <property type="term" value="P:proteolysis"/>
    <property type="evidence" value="ECO:0007669"/>
    <property type="project" value="UniProtKB-KW"/>
</dbReference>